<keyword evidence="5 7" id="KW-1133">Transmembrane helix</keyword>
<accession>A0A3P7YM20</accession>
<accession>A0A183FN25</accession>
<gene>
    <name evidence="8" type="ORF">HPBE_LOCUS8858</name>
</gene>
<evidence type="ECO:0000256" key="1">
    <source>
        <dbReference type="ARBA" id="ARBA00004586"/>
    </source>
</evidence>
<organism evidence="9 10">
    <name type="scientific">Heligmosomoides polygyrus</name>
    <name type="common">Parasitic roundworm</name>
    <dbReference type="NCBI Taxonomy" id="6339"/>
    <lineage>
        <taxon>Eukaryota</taxon>
        <taxon>Metazoa</taxon>
        <taxon>Ecdysozoa</taxon>
        <taxon>Nematoda</taxon>
        <taxon>Chromadorea</taxon>
        <taxon>Rhabditida</taxon>
        <taxon>Rhabditina</taxon>
        <taxon>Rhabditomorpha</taxon>
        <taxon>Strongyloidea</taxon>
        <taxon>Heligmosomidae</taxon>
        <taxon>Heligmosomoides</taxon>
    </lineage>
</organism>
<reference evidence="10" key="2">
    <citation type="submission" date="2019-09" db="UniProtKB">
        <authorList>
            <consortium name="WormBaseParasite"/>
        </authorList>
    </citation>
    <scope>IDENTIFICATION</scope>
</reference>
<dbReference type="Pfam" id="PF04420">
    <property type="entry name" value="CHD5"/>
    <property type="match status" value="1"/>
</dbReference>
<reference evidence="8 9" key="1">
    <citation type="submission" date="2018-11" db="EMBL/GenBank/DDBJ databases">
        <authorList>
            <consortium name="Pathogen Informatics"/>
        </authorList>
    </citation>
    <scope>NUCLEOTIDE SEQUENCE [LARGE SCALE GENOMIC DNA]</scope>
</reference>
<protein>
    <submittedName>
        <fullName evidence="10">Transmembrane protein</fullName>
    </submittedName>
</protein>
<comment type="similarity">
    <text evidence="2">Belongs to the WRB/GET1 family.</text>
</comment>
<dbReference type="InterPro" id="IPR028945">
    <property type="entry name" value="Get1"/>
</dbReference>
<name>A0A183FN25_HELPZ</name>
<proteinExistence type="inferred from homology"/>
<comment type="subcellular location">
    <subcellularLocation>
        <location evidence="1">Endoplasmic reticulum membrane</location>
    </subcellularLocation>
</comment>
<dbReference type="GO" id="GO:0005789">
    <property type="term" value="C:endoplasmic reticulum membrane"/>
    <property type="evidence" value="ECO:0007669"/>
    <property type="project" value="UniProtKB-SubCell"/>
</dbReference>
<keyword evidence="3 7" id="KW-0812">Transmembrane</keyword>
<evidence type="ECO:0000256" key="7">
    <source>
        <dbReference type="SAM" id="Phobius"/>
    </source>
</evidence>
<feature type="transmembrane region" description="Helical" evidence="7">
    <location>
        <begin position="30"/>
        <end position="53"/>
    </location>
</feature>
<dbReference type="OrthoDB" id="69461at2759"/>
<evidence type="ECO:0000313" key="8">
    <source>
        <dbReference type="EMBL" id="VDO78119.1"/>
    </source>
</evidence>
<evidence type="ECO:0000256" key="2">
    <source>
        <dbReference type="ARBA" id="ARBA00010799"/>
    </source>
</evidence>
<dbReference type="WBParaSite" id="HPBE_0000885701-mRNA-1">
    <property type="protein sequence ID" value="HPBE_0000885701-mRNA-1"/>
    <property type="gene ID" value="HPBE_0000885701"/>
</dbReference>
<keyword evidence="4" id="KW-0256">Endoplasmic reticulum</keyword>
<evidence type="ECO:0000313" key="9">
    <source>
        <dbReference type="Proteomes" id="UP000050761"/>
    </source>
</evidence>
<evidence type="ECO:0000256" key="6">
    <source>
        <dbReference type="ARBA" id="ARBA00023136"/>
    </source>
</evidence>
<dbReference type="GO" id="GO:0043529">
    <property type="term" value="C:GET complex"/>
    <property type="evidence" value="ECO:0007669"/>
    <property type="project" value="TreeGrafter"/>
</dbReference>
<keyword evidence="6 7" id="KW-0472">Membrane</keyword>
<evidence type="ECO:0000256" key="4">
    <source>
        <dbReference type="ARBA" id="ARBA00022824"/>
    </source>
</evidence>
<evidence type="ECO:0000313" key="10">
    <source>
        <dbReference type="WBParaSite" id="HPBE_0000885701-mRNA-1"/>
    </source>
</evidence>
<dbReference type="EMBL" id="UZAH01026273">
    <property type="protein sequence ID" value="VDO78119.1"/>
    <property type="molecule type" value="Genomic_DNA"/>
</dbReference>
<evidence type="ECO:0000256" key="5">
    <source>
        <dbReference type="ARBA" id="ARBA00022989"/>
    </source>
</evidence>
<keyword evidence="9" id="KW-1185">Reference proteome</keyword>
<dbReference type="PANTHER" id="PTHR42650:SF1">
    <property type="entry name" value="GUIDED ENTRY OF TAIL-ANCHORED PROTEINS FACTOR 1"/>
    <property type="match status" value="1"/>
</dbReference>
<dbReference type="AlphaFoldDB" id="A0A183FN25"/>
<dbReference type="GO" id="GO:0071816">
    <property type="term" value="P:tail-anchored membrane protein insertion into ER membrane"/>
    <property type="evidence" value="ECO:0007669"/>
    <property type="project" value="InterPro"/>
</dbReference>
<evidence type="ECO:0000256" key="3">
    <source>
        <dbReference type="ARBA" id="ARBA00022692"/>
    </source>
</evidence>
<dbReference type="Proteomes" id="UP000050761">
    <property type="component" value="Unassembled WGS sequence"/>
</dbReference>
<dbReference type="PANTHER" id="PTHR42650">
    <property type="entry name" value="TAIL-ANCHORED PROTEIN INSERTION RECEPTOR WRB"/>
    <property type="match status" value="1"/>
</dbReference>
<dbReference type="GO" id="GO:0043495">
    <property type="term" value="F:protein-membrane adaptor activity"/>
    <property type="evidence" value="ECO:0007669"/>
    <property type="project" value="TreeGrafter"/>
</dbReference>
<sequence>MDELERNQSLCVVSHEEGCLSESIFDVYDVVFVAVVALLFSYHHSIISCVSSWTKSLISRRKASPEVLRLGTEVNRLKTELSQLSPISHFSAYFKTERLLNKTVEQYEAAVAEDRREHSPPVKVEFVVKTVSQAVGLVLLHWVAGIYVSHVPSCKRLAIFSLKELLLTSFLF</sequence>